<sequence length="148" mass="15644">MTARAGTIVTALAAMAGLTGAAPADLAQPLSMDMLGLRSAKGKVLVCVTRRPDHFPDCRDDPEKRAFTVPAKTGQIPLGMLTPGQYAIAIIHDENGNGRLDTFAGIPREGVGFSRNPALRFGAPSFRSASFAVAGSAVEQDIRLKYFL</sequence>
<feature type="chain" id="PRO_5019836253" evidence="1">
    <location>
        <begin position="22"/>
        <end position="148"/>
    </location>
</feature>
<proteinExistence type="predicted"/>
<protein>
    <submittedName>
        <fullName evidence="2">DUF2141 domain-containing protein</fullName>
    </submittedName>
</protein>
<dbReference type="EMBL" id="AP018664">
    <property type="protein sequence ID" value="BBD98662.1"/>
    <property type="molecule type" value="Genomic_DNA"/>
</dbReference>
<reference evidence="2 3" key="1">
    <citation type="submission" date="2018-05" db="EMBL/GenBank/DDBJ databases">
        <title>Complete Genome Sequence of the Nonylphenol-Degrading Bacterium Sphingobium amiense DSM 16289T.</title>
        <authorList>
            <person name="Ootsuka M."/>
            <person name="Nishizawa T."/>
            <person name="Ohta H."/>
        </authorList>
    </citation>
    <scope>NUCLEOTIDE SEQUENCE [LARGE SCALE GENOMIC DNA]</scope>
    <source>
        <strain evidence="2 3">DSM 16289</strain>
    </source>
</reference>
<dbReference type="KEGG" id="sami:SAMIE_1021630"/>
<dbReference type="Pfam" id="PF09912">
    <property type="entry name" value="DUF2141"/>
    <property type="match status" value="1"/>
</dbReference>
<dbReference type="Proteomes" id="UP000279959">
    <property type="component" value="Chromosome"/>
</dbReference>
<keyword evidence="3" id="KW-1185">Reference proteome</keyword>
<gene>
    <name evidence="2" type="ORF">SAMIE_1021630</name>
</gene>
<accession>A0A494WD91</accession>
<name>A0A494WD91_9SPHN</name>
<keyword evidence="1" id="KW-0732">Signal</keyword>
<evidence type="ECO:0000256" key="1">
    <source>
        <dbReference type="SAM" id="SignalP"/>
    </source>
</evidence>
<organism evidence="2 3">
    <name type="scientific">Sphingobium amiense</name>
    <dbReference type="NCBI Taxonomy" id="135719"/>
    <lineage>
        <taxon>Bacteria</taxon>
        <taxon>Pseudomonadati</taxon>
        <taxon>Pseudomonadota</taxon>
        <taxon>Alphaproteobacteria</taxon>
        <taxon>Sphingomonadales</taxon>
        <taxon>Sphingomonadaceae</taxon>
        <taxon>Sphingobium</taxon>
    </lineage>
</organism>
<evidence type="ECO:0000313" key="2">
    <source>
        <dbReference type="EMBL" id="BBD98662.1"/>
    </source>
</evidence>
<dbReference type="RefSeq" id="WP_066700482.1">
    <property type="nucleotide sequence ID" value="NZ_AP018664.1"/>
</dbReference>
<evidence type="ECO:0000313" key="3">
    <source>
        <dbReference type="Proteomes" id="UP000279959"/>
    </source>
</evidence>
<dbReference type="AlphaFoldDB" id="A0A494WD91"/>
<dbReference type="InterPro" id="IPR018673">
    <property type="entry name" value="DUF2141"/>
</dbReference>
<feature type="signal peptide" evidence="1">
    <location>
        <begin position="1"/>
        <end position="21"/>
    </location>
</feature>